<proteinExistence type="predicted"/>
<evidence type="ECO:0000313" key="2">
    <source>
        <dbReference type="RefSeq" id="XP_013793084.2"/>
    </source>
</evidence>
<sequence>MVSKESEAWNSCSQVWKDLEPYIAVSIEKLEQICQLVNAACATLEPWQIILISVFLTLSAVHVWKLLHPEEGLYKCLKMKIFKLVRRLPPVKKRIVSELHKVEQQVGKELKLVYEGTDFLLDLTEKSWSEVSSC</sequence>
<dbReference type="GeneID" id="106477023"/>
<keyword evidence="1" id="KW-1185">Reference proteome</keyword>
<dbReference type="Proteomes" id="UP000694941">
    <property type="component" value="Unplaced"/>
</dbReference>
<name>A0ABM1C2J9_LIMPO</name>
<protein>
    <submittedName>
        <fullName evidence="2">Sphingosine-1-phosphate lyase 1-like</fullName>
    </submittedName>
</protein>
<reference evidence="2" key="1">
    <citation type="submission" date="2025-08" db="UniProtKB">
        <authorList>
            <consortium name="RefSeq"/>
        </authorList>
    </citation>
    <scope>IDENTIFICATION</scope>
    <source>
        <tissue evidence="2">Muscle</tissue>
    </source>
</reference>
<evidence type="ECO:0000313" key="1">
    <source>
        <dbReference type="Proteomes" id="UP000694941"/>
    </source>
</evidence>
<accession>A0ABM1C2J9</accession>
<organism evidence="1 2">
    <name type="scientific">Limulus polyphemus</name>
    <name type="common">Atlantic horseshoe crab</name>
    <dbReference type="NCBI Taxonomy" id="6850"/>
    <lineage>
        <taxon>Eukaryota</taxon>
        <taxon>Metazoa</taxon>
        <taxon>Ecdysozoa</taxon>
        <taxon>Arthropoda</taxon>
        <taxon>Chelicerata</taxon>
        <taxon>Merostomata</taxon>
        <taxon>Xiphosura</taxon>
        <taxon>Limulidae</taxon>
        <taxon>Limulus</taxon>
    </lineage>
</organism>
<gene>
    <name evidence="2" type="primary">LOC106477023</name>
</gene>
<dbReference type="RefSeq" id="XP_013793084.2">
    <property type="nucleotide sequence ID" value="XM_013937630.2"/>
</dbReference>